<dbReference type="RefSeq" id="WP_008855144.1">
    <property type="nucleotide sequence ID" value="NZ_AGFR01000018.1"/>
</dbReference>
<evidence type="ECO:0008006" key="3">
    <source>
        <dbReference type="Google" id="ProtNLM"/>
    </source>
</evidence>
<dbReference type="EMBL" id="AGFR01000018">
    <property type="protein sequence ID" value="EHD12909.1"/>
    <property type="molecule type" value="Genomic_DNA"/>
</dbReference>
<name>G6F3F9_9PROT</name>
<evidence type="ECO:0000313" key="2">
    <source>
        <dbReference type="Proteomes" id="UP000005939"/>
    </source>
</evidence>
<dbReference type="OrthoDB" id="7559637at2"/>
<gene>
    <name evidence="1" type="ORF">CIN_21550</name>
</gene>
<dbReference type="STRING" id="1088868.CIN_21550"/>
<sequence>MTLLKRVLLFLKKVQDNAAKTDVITYEMMQSWQHELLDLLKNENKVVDPEPIRKHLDGVLKKQLTRKSLRKNFKGNALNFTKARLTESSQKFLRERVMFSVSLIQHNREQQVNATLRRFEGWLSGVPTNSVSEAKEKPREAVKDIIKPLIKQSFEERRVLIDQGHKLSAAVNDAIAQDQGAICVEWHSHWQEANYNYRKDHKERDKKLFFYKDNYFVKNGYIKKDGIQYINDIDGFGQEPFCRCYGTYFFTLYDIPESYLTKKGKEYING</sequence>
<protein>
    <recommendedName>
        <fullName evidence="3">Phage head morphogenesis domain-containing protein</fullName>
    </recommendedName>
</protein>
<dbReference type="eggNOG" id="ENOG5033QUW">
    <property type="taxonomic scope" value="Bacteria"/>
</dbReference>
<comment type="caution">
    <text evidence="1">The sequence shown here is derived from an EMBL/GenBank/DDBJ whole genome shotgun (WGS) entry which is preliminary data.</text>
</comment>
<reference evidence="1 2" key="1">
    <citation type="submission" date="2011-10" db="EMBL/GenBank/DDBJ databases">
        <title>Genome Sequence of Commensalibacter intestini A911, isolated from Drosophila gut.</title>
        <authorList>
            <person name="Lee W.-J."/>
            <person name="Kim E.-K."/>
        </authorList>
    </citation>
    <scope>NUCLEOTIDE SEQUENCE [LARGE SCALE GENOMIC DNA]</scope>
    <source>
        <strain evidence="1 2">A911</strain>
    </source>
</reference>
<accession>G6F3F9</accession>
<dbReference type="AlphaFoldDB" id="G6F3F9"/>
<proteinExistence type="predicted"/>
<dbReference type="Proteomes" id="UP000005939">
    <property type="component" value="Unassembled WGS sequence"/>
</dbReference>
<evidence type="ECO:0000313" key="1">
    <source>
        <dbReference type="EMBL" id="EHD12909.1"/>
    </source>
</evidence>
<organism evidence="1 2">
    <name type="scientific">Commensalibacter intestini A911</name>
    <dbReference type="NCBI Taxonomy" id="1088868"/>
    <lineage>
        <taxon>Bacteria</taxon>
        <taxon>Pseudomonadati</taxon>
        <taxon>Pseudomonadota</taxon>
        <taxon>Alphaproteobacteria</taxon>
        <taxon>Acetobacterales</taxon>
        <taxon>Acetobacteraceae</taxon>
    </lineage>
</organism>